<comment type="subcellular location">
    <subcellularLocation>
        <location evidence="1">Membrane</location>
        <topology evidence="1">Single-pass type II membrane protein</topology>
    </subcellularLocation>
</comment>
<reference evidence="8 9" key="1">
    <citation type="submission" date="2024-11" db="EMBL/GenBank/DDBJ databases">
        <title>Chromosome-level genome assembly of Eucalyptus globulus Labill. provides insights into its genome evolution.</title>
        <authorList>
            <person name="Li X."/>
        </authorList>
    </citation>
    <scope>NUCLEOTIDE SEQUENCE [LARGE SCALE GENOMIC DNA]</scope>
    <source>
        <strain evidence="8">CL2024</strain>
        <tissue evidence="8">Fresh tender leaves</tissue>
    </source>
</reference>
<dbReference type="GO" id="GO:0016020">
    <property type="term" value="C:membrane"/>
    <property type="evidence" value="ECO:0007669"/>
    <property type="project" value="UniProtKB-SubCell"/>
</dbReference>
<keyword evidence="9" id="KW-1185">Reference proteome</keyword>
<name>A0ABD3L3W2_EUCGL</name>
<comment type="caution">
    <text evidence="8">The sequence shown here is derived from an EMBL/GenBank/DDBJ whole genome shotgun (WGS) entry which is preliminary data.</text>
</comment>
<feature type="compositionally biased region" description="Pro residues" evidence="6">
    <location>
        <begin position="91"/>
        <end position="106"/>
    </location>
</feature>
<evidence type="ECO:0000256" key="3">
    <source>
        <dbReference type="ARBA" id="ARBA00022679"/>
    </source>
</evidence>
<evidence type="ECO:0000256" key="4">
    <source>
        <dbReference type="ARBA" id="ARBA00023136"/>
    </source>
</evidence>
<keyword evidence="3" id="KW-0808">Transferase</keyword>
<dbReference type="PANTHER" id="PTHR31042">
    <property type="entry name" value="CORE-2/I-BRANCHING BETA-1,6-N-ACETYLGLUCOSAMINYLTRANSFERASE FAMILY PROTEIN-RELATED"/>
    <property type="match status" value="1"/>
</dbReference>
<evidence type="ECO:0000256" key="2">
    <source>
        <dbReference type="ARBA" id="ARBA00022676"/>
    </source>
</evidence>
<dbReference type="PANTHER" id="PTHR31042:SF60">
    <property type="entry name" value="CORE-2_I-BRANCHING BETA-1,6-N-ACETYLGLUCOSAMINYLTRANSFERASE FAMILY PROTEIN"/>
    <property type="match status" value="1"/>
</dbReference>
<dbReference type="GO" id="GO:0016757">
    <property type="term" value="F:glycosyltransferase activity"/>
    <property type="evidence" value="ECO:0007669"/>
    <property type="project" value="UniProtKB-KW"/>
</dbReference>
<keyword evidence="5" id="KW-0325">Glycoprotein</keyword>
<evidence type="ECO:0000313" key="8">
    <source>
        <dbReference type="EMBL" id="KAL3746569.1"/>
    </source>
</evidence>
<keyword evidence="4" id="KW-0472">Membrane</keyword>
<dbReference type="EMBL" id="JBJKBG010000003">
    <property type="protein sequence ID" value="KAL3746569.1"/>
    <property type="molecule type" value="Genomic_DNA"/>
</dbReference>
<feature type="signal peptide" evidence="7">
    <location>
        <begin position="1"/>
        <end position="24"/>
    </location>
</feature>
<dbReference type="AlphaFoldDB" id="A0ABD3L3W2"/>
<evidence type="ECO:0000256" key="7">
    <source>
        <dbReference type="SAM" id="SignalP"/>
    </source>
</evidence>
<feature type="region of interest" description="Disordered" evidence="6">
    <location>
        <begin position="84"/>
        <end position="110"/>
    </location>
</feature>
<organism evidence="8 9">
    <name type="scientific">Eucalyptus globulus</name>
    <name type="common">Tasmanian blue gum</name>
    <dbReference type="NCBI Taxonomy" id="34317"/>
    <lineage>
        <taxon>Eukaryota</taxon>
        <taxon>Viridiplantae</taxon>
        <taxon>Streptophyta</taxon>
        <taxon>Embryophyta</taxon>
        <taxon>Tracheophyta</taxon>
        <taxon>Spermatophyta</taxon>
        <taxon>Magnoliopsida</taxon>
        <taxon>eudicotyledons</taxon>
        <taxon>Gunneridae</taxon>
        <taxon>Pentapetalae</taxon>
        <taxon>rosids</taxon>
        <taxon>malvids</taxon>
        <taxon>Myrtales</taxon>
        <taxon>Myrtaceae</taxon>
        <taxon>Myrtoideae</taxon>
        <taxon>Eucalypteae</taxon>
        <taxon>Eucalyptus</taxon>
    </lineage>
</organism>
<proteinExistence type="predicted"/>
<feature type="chain" id="PRO_5044826664" description="Core-2/I-branching beta-1,6-N-acetylglucosaminyltransferase family protein" evidence="7">
    <location>
        <begin position="25"/>
        <end position="420"/>
    </location>
</feature>
<accession>A0ABD3L3W2</accession>
<sequence length="420" mass="46224">MLSPNPLPLFCALLLCLPLAFVFTINTGPAATTTSSSAADDGGGGDPVSIPATPLPNARFDIKANVEARILESRIPTDELPIIANAKNPASNPPPPPPPPPPPTPPAFSYDDAEDEALFRVASRVSPNPTRPKKLAFMFLTTTGLPFAPLWEAYFRTAPQDLYNIYVHADPTRNPGPRFSGVFAGRVIPSKPSRRHTPTLIAAARRLLSRALLHDRGNAMFALLSPSCVPLRSFNFTHRTLAGSGKSFIEILKNEPGRYDRWAARGPDAMLPEVTLEDFRIGSQFWALTRRHARAAAADTRLWSKFRLPCLQRAPCYPEEHYFPTLLSMRDPRGCVPCTLTHVDWKGRSDGHPRTYRAGEVGAELIRRLRNERPRYGDGGANGTDLLAHRRHDPFLFARKFDPGAAGALMGIAEDVLFKD</sequence>
<gene>
    <name evidence="8" type="ORF">ACJRO7_015517</name>
</gene>
<evidence type="ECO:0000256" key="5">
    <source>
        <dbReference type="ARBA" id="ARBA00023180"/>
    </source>
</evidence>
<evidence type="ECO:0000256" key="1">
    <source>
        <dbReference type="ARBA" id="ARBA00004606"/>
    </source>
</evidence>
<keyword evidence="2" id="KW-0328">Glycosyltransferase</keyword>
<protein>
    <recommendedName>
        <fullName evidence="10">Core-2/I-branching beta-1,6-N-acetylglucosaminyltransferase family protein</fullName>
    </recommendedName>
</protein>
<dbReference type="InterPro" id="IPR003406">
    <property type="entry name" value="Glyco_trans_14"/>
</dbReference>
<evidence type="ECO:0000256" key="6">
    <source>
        <dbReference type="SAM" id="MobiDB-lite"/>
    </source>
</evidence>
<feature type="region of interest" description="Disordered" evidence="6">
    <location>
        <begin position="32"/>
        <end position="54"/>
    </location>
</feature>
<keyword evidence="7" id="KW-0732">Signal</keyword>
<dbReference type="Proteomes" id="UP001634007">
    <property type="component" value="Unassembled WGS sequence"/>
</dbReference>
<dbReference type="Pfam" id="PF02485">
    <property type="entry name" value="Branch"/>
    <property type="match status" value="1"/>
</dbReference>
<evidence type="ECO:0008006" key="10">
    <source>
        <dbReference type="Google" id="ProtNLM"/>
    </source>
</evidence>
<evidence type="ECO:0000313" key="9">
    <source>
        <dbReference type="Proteomes" id="UP001634007"/>
    </source>
</evidence>
<dbReference type="InterPro" id="IPR044174">
    <property type="entry name" value="BC10-like"/>
</dbReference>